<dbReference type="RefSeq" id="WP_249242568.1">
    <property type="nucleotide sequence ID" value="NZ_CP096649.1"/>
</dbReference>
<dbReference type="KEGG" id="fms:M1R53_07355"/>
<dbReference type="Proteomes" id="UP000831151">
    <property type="component" value="Chromosome"/>
</dbReference>
<evidence type="ECO:0000259" key="5">
    <source>
        <dbReference type="PROSITE" id="PS50893"/>
    </source>
</evidence>
<dbReference type="Gene3D" id="3.40.50.300">
    <property type="entry name" value="P-loop containing nucleotide triphosphate hydrolases"/>
    <property type="match status" value="1"/>
</dbReference>
<dbReference type="PROSITE" id="PS00211">
    <property type="entry name" value="ABC_TRANSPORTER_1"/>
    <property type="match status" value="1"/>
</dbReference>
<dbReference type="GO" id="GO:0005524">
    <property type="term" value="F:ATP binding"/>
    <property type="evidence" value="ECO:0007669"/>
    <property type="project" value="UniProtKB-KW"/>
</dbReference>
<dbReference type="AlphaFoldDB" id="A0A9E7IVD6"/>
<organism evidence="6 7">
    <name type="scientific">Fenollaria massiliensis</name>
    <dbReference type="NCBI Taxonomy" id="938288"/>
    <lineage>
        <taxon>Bacteria</taxon>
        <taxon>Bacillati</taxon>
        <taxon>Bacillota</taxon>
        <taxon>Clostridia</taxon>
        <taxon>Eubacteriales</taxon>
        <taxon>Fenollaria</taxon>
    </lineage>
</organism>
<accession>A0A9E7IVD6</accession>
<keyword evidence="3" id="KW-0547">Nucleotide-binding</keyword>
<protein>
    <submittedName>
        <fullName evidence="6">ATP-binding cassette domain-containing protein</fullName>
    </submittedName>
</protein>
<dbReference type="GO" id="GO:0016887">
    <property type="term" value="F:ATP hydrolysis activity"/>
    <property type="evidence" value="ECO:0007669"/>
    <property type="project" value="InterPro"/>
</dbReference>
<proteinExistence type="inferred from homology"/>
<dbReference type="InterPro" id="IPR003439">
    <property type="entry name" value="ABC_transporter-like_ATP-bd"/>
</dbReference>
<dbReference type="PANTHER" id="PTHR42734">
    <property type="entry name" value="METAL TRANSPORT SYSTEM ATP-BINDING PROTEIN TM_0124-RELATED"/>
    <property type="match status" value="1"/>
</dbReference>
<gene>
    <name evidence="6" type="ORF">M1R53_07355</name>
</gene>
<dbReference type="PROSITE" id="PS50893">
    <property type="entry name" value="ABC_TRANSPORTER_2"/>
    <property type="match status" value="1"/>
</dbReference>
<evidence type="ECO:0000256" key="1">
    <source>
        <dbReference type="ARBA" id="ARBA00005417"/>
    </source>
</evidence>
<evidence type="ECO:0000256" key="3">
    <source>
        <dbReference type="ARBA" id="ARBA00022741"/>
    </source>
</evidence>
<keyword evidence="7" id="KW-1185">Reference proteome</keyword>
<dbReference type="EMBL" id="CP096649">
    <property type="protein sequence ID" value="UQK59049.1"/>
    <property type="molecule type" value="Genomic_DNA"/>
</dbReference>
<sequence>MKLILKDLGFGYKGQVLSDFINLELNDCDYIVILGENGSGKSSLIKTILGLNKKISGEIIMEGISKDEIAYLPQILSIAADFPTSIMELVLSGFKIKKRFFYTKEEKRKALECLEKFGIAHLKDRRFSSLSGGQRQRVLLARSFVEEKKLLILDEPLAGLDPEAQDGLYEMLEKINESGTAIIMVSHDSQRAVKYANKVIKLEGKRVIYEEGGKMNGINQ</sequence>
<dbReference type="InterPro" id="IPR050153">
    <property type="entry name" value="Metal_Ion_Import_ABC"/>
</dbReference>
<dbReference type="Pfam" id="PF00005">
    <property type="entry name" value="ABC_tran"/>
    <property type="match status" value="1"/>
</dbReference>
<reference evidence="6" key="1">
    <citation type="submission" date="2022-04" db="EMBL/GenBank/DDBJ databases">
        <title>Complete genome sequences of Ezakiella coagulans and Fenollaria massiliensis.</title>
        <authorList>
            <person name="France M.T."/>
            <person name="Clifford J."/>
            <person name="Narina S."/>
            <person name="Rutt L."/>
            <person name="Ravel J."/>
        </authorList>
    </citation>
    <scope>NUCLEOTIDE SEQUENCE</scope>
    <source>
        <strain evidence="6">C0061C2</strain>
    </source>
</reference>
<dbReference type="PANTHER" id="PTHR42734:SF17">
    <property type="entry name" value="METAL TRANSPORT SYSTEM ATP-BINDING PROTEIN TM_0124-RELATED"/>
    <property type="match status" value="1"/>
</dbReference>
<dbReference type="InterPro" id="IPR003593">
    <property type="entry name" value="AAA+_ATPase"/>
</dbReference>
<keyword evidence="4 6" id="KW-0067">ATP-binding</keyword>
<name>A0A9E7IVD6_9FIRM</name>
<feature type="domain" description="ABC transporter" evidence="5">
    <location>
        <begin position="3"/>
        <end position="218"/>
    </location>
</feature>
<dbReference type="InterPro" id="IPR027417">
    <property type="entry name" value="P-loop_NTPase"/>
</dbReference>
<evidence type="ECO:0000256" key="2">
    <source>
        <dbReference type="ARBA" id="ARBA00022448"/>
    </source>
</evidence>
<dbReference type="InterPro" id="IPR017871">
    <property type="entry name" value="ABC_transporter-like_CS"/>
</dbReference>
<evidence type="ECO:0000256" key="4">
    <source>
        <dbReference type="ARBA" id="ARBA00022840"/>
    </source>
</evidence>
<dbReference type="SMART" id="SM00382">
    <property type="entry name" value="AAA"/>
    <property type="match status" value="1"/>
</dbReference>
<evidence type="ECO:0000313" key="6">
    <source>
        <dbReference type="EMBL" id="UQK59049.1"/>
    </source>
</evidence>
<dbReference type="SUPFAM" id="SSF52540">
    <property type="entry name" value="P-loop containing nucleoside triphosphate hydrolases"/>
    <property type="match status" value="1"/>
</dbReference>
<evidence type="ECO:0000313" key="7">
    <source>
        <dbReference type="Proteomes" id="UP000831151"/>
    </source>
</evidence>
<keyword evidence="2" id="KW-0813">Transport</keyword>
<comment type="similarity">
    <text evidence="1">Belongs to the ABC transporter superfamily.</text>
</comment>